<dbReference type="Ensembl" id="ENSAMXT00005018414.1">
    <property type="protein sequence ID" value="ENSAMXP00005016686.1"/>
    <property type="gene ID" value="ENSAMXG00005008689.1"/>
</dbReference>
<protein>
    <submittedName>
        <fullName evidence="2">Uncharacterized protein</fullName>
    </submittedName>
</protein>
<dbReference type="Proteomes" id="UP000694621">
    <property type="component" value="Unplaced"/>
</dbReference>
<evidence type="ECO:0000313" key="3">
    <source>
        <dbReference type="Proteomes" id="UP000694621"/>
    </source>
</evidence>
<evidence type="ECO:0000313" key="2">
    <source>
        <dbReference type="Ensembl" id="ENSAMXP00005016686.1"/>
    </source>
</evidence>
<accession>A0A8B9HQP2</accession>
<name>A0A8B9HQP2_ASTMX</name>
<dbReference type="AlphaFoldDB" id="A0A8B9HQP2"/>
<evidence type="ECO:0000256" key="1">
    <source>
        <dbReference type="SAM" id="Coils"/>
    </source>
</evidence>
<organism evidence="2 3">
    <name type="scientific">Astyanax mexicanus</name>
    <name type="common">Blind cave fish</name>
    <name type="synonym">Astyanax fasciatus mexicanus</name>
    <dbReference type="NCBI Taxonomy" id="7994"/>
    <lineage>
        <taxon>Eukaryota</taxon>
        <taxon>Metazoa</taxon>
        <taxon>Chordata</taxon>
        <taxon>Craniata</taxon>
        <taxon>Vertebrata</taxon>
        <taxon>Euteleostomi</taxon>
        <taxon>Actinopterygii</taxon>
        <taxon>Neopterygii</taxon>
        <taxon>Teleostei</taxon>
        <taxon>Ostariophysi</taxon>
        <taxon>Characiformes</taxon>
        <taxon>Characoidei</taxon>
        <taxon>Acestrorhamphidae</taxon>
        <taxon>Acestrorhamphinae</taxon>
        <taxon>Astyanax</taxon>
    </lineage>
</organism>
<proteinExistence type="predicted"/>
<sequence>MGKFVDLTLGTSGDLSEDIINPCRESELRMMYKKLSQNDWAKFLRQLKKGVTEGTAGQSKELRKQAEQKIKAVLRQSQEDIENIMIKMKRFTTSRQEQPENTMLAKHFDLAIQEFQMAIHQKKNGCYNTDELQDIPDDLRPLIEECYKIGCLMALHNPPLLFDFDNSEQGTFPPIKTDVIRKTEPFSLPVDLHSKQPLLENLETTEGSQVDTIIISVHQSIDHINTL</sequence>
<keyword evidence="1" id="KW-0175">Coiled coil</keyword>
<reference evidence="2" key="1">
    <citation type="submission" date="2025-08" db="UniProtKB">
        <authorList>
            <consortium name="Ensembl"/>
        </authorList>
    </citation>
    <scope>IDENTIFICATION</scope>
</reference>
<feature type="coiled-coil region" evidence="1">
    <location>
        <begin position="56"/>
        <end position="83"/>
    </location>
</feature>